<feature type="compositionally biased region" description="Basic residues" evidence="1">
    <location>
        <begin position="52"/>
        <end position="64"/>
    </location>
</feature>
<sequence length="134" mass="14629">MVESFTDSVPMLTNTTEGGQEDTKRRPHIPGVGRCPSKCSLDRLVISGDIKIHKRKDRPSKKRSSPSGLLRGKFDIDKDVYLNELMLVDISIDGGGGGLNEGHDGAEQGYEDGEWALVHQNSVGRITAYSRGSM</sequence>
<feature type="region of interest" description="Disordered" evidence="1">
    <location>
        <begin position="1"/>
        <end position="34"/>
    </location>
</feature>
<evidence type="ECO:0000256" key="1">
    <source>
        <dbReference type="SAM" id="MobiDB-lite"/>
    </source>
</evidence>
<dbReference type="EMBL" id="JAYMYR010000009">
    <property type="protein sequence ID" value="KAK7342837.1"/>
    <property type="molecule type" value="Genomic_DNA"/>
</dbReference>
<evidence type="ECO:0000313" key="3">
    <source>
        <dbReference type="Proteomes" id="UP001374584"/>
    </source>
</evidence>
<proteinExistence type="predicted"/>
<comment type="caution">
    <text evidence="2">The sequence shown here is derived from an EMBL/GenBank/DDBJ whole genome shotgun (WGS) entry which is preliminary data.</text>
</comment>
<organism evidence="2 3">
    <name type="scientific">Phaseolus coccineus</name>
    <name type="common">Scarlet runner bean</name>
    <name type="synonym">Phaseolus multiflorus</name>
    <dbReference type="NCBI Taxonomy" id="3886"/>
    <lineage>
        <taxon>Eukaryota</taxon>
        <taxon>Viridiplantae</taxon>
        <taxon>Streptophyta</taxon>
        <taxon>Embryophyta</taxon>
        <taxon>Tracheophyta</taxon>
        <taxon>Spermatophyta</taxon>
        <taxon>Magnoliopsida</taxon>
        <taxon>eudicotyledons</taxon>
        <taxon>Gunneridae</taxon>
        <taxon>Pentapetalae</taxon>
        <taxon>rosids</taxon>
        <taxon>fabids</taxon>
        <taxon>Fabales</taxon>
        <taxon>Fabaceae</taxon>
        <taxon>Papilionoideae</taxon>
        <taxon>50 kb inversion clade</taxon>
        <taxon>NPAAA clade</taxon>
        <taxon>indigoferoid/millettioid clade</taxon>
        <taxon>Phaseoleae</taxon>
        <taxon>Phaseolus</taxon>
    </lineage>
</organism>
<feature type="compositionally biased region" description="Polar residues" evidence="1">
    <location>
        <begin position="1"/>
        <end position="18"/>
    </location>
</feature>
<name>A0AAN9LVA2_PHACN</name>
<dbReference type="AlphaFoldDB" id="A0AAN9LVA2"/>
<keyword evidence="3" id="KW-1185">Reference proteome</keyword>
<evidence type="ECO:0000313" key="2">
    <source>
        <dbReference type="EMBL" id="KAK7342837.1"/>
    </source>
</evidence>
<feature type="region of interest" description="Disordered" evidence="1">
    <location>
        <begin position="52"/>
        <end position="71"/>
    </location>
</feature>
<reference evidence="2 3" key="1">
    <citation type="submission" date="2024-01" db="EMBL/GenBank/DDBJ databases">
        <title>The genomes of 5 underutilized Papilionoideae crops provide insights into root nodulation and disease resistanc.</title>
        <authorList>
            <person name="Jiang F."/>
        </authorList>
    </citation>
    <scope>NUCLEOTIDE SEQUENCE [LARGE SCALE GENOMIC DNA]</scope>
    <source>
        <strain evidence="2">JINMINGXINNONG_FW02</strain>
        <tissue evidence="2">Leaves</tissue>
    </source>
</reference>
<gene>
    <name evidence="2" type="ORF">VNO80_25793</name>
</gene>
<accession>A0AAN9LVA2</accession>
<dbReference type="Proteomes" id="UP001374584">
    <property type="component" value="Unassembled WGS sequence"/>
</dbReference>
<protein>
    <submittedName>
        <fullName evidence="2">Uncharacterized protein</fullName>
    </submittedName>
</protein>